<dbReference type="FunFam" id="3.10.290.10:FF:000002">
    <property type="entry name" value="40S ribosomal protein S4"/>
    <property type="match status" value="1"/>
</dbReference>
<evidence type="ECO:0000313" key="10">
    <source>
        <dbReference type="Proteomes" id="UP000037237"/>
    </source>
</evidence>
<dbReference type="CDD" id="cd00165">
    <property type="entry name" value="S4"/>
    <property type="match status" value="1"/>
</dbReference>
<dbReference type="PROSITE" id="PS50889">
    <property type="entry name" value="S4"/>
    <property type="match status" value="1"/>
</dbReference>
<dbReference type="NCBIfam" id="NF003312">
    <property type="entry name" value="PRK04313.1"/>
    <property type="match status" value="1"/>
</dbReference>
<evidence type="ECO:0000256" key="4">
    <source>
        <dbReference type="ARBA" id="ARBA00022980"/>
    </source>
</evidence>
<comment type="similarity">
    <text evidence="1 7">Belongs to the eukaryotic ribosomal protein eS4 family.</text>
</comment>
<dbReference type="CDD" id="cd06087">
    <property type="entry name" value="KOW_RPS4"/>
    <property type="match status" value="1"/>
</dbReference>
<dbReference type="PIRSF" id="PIRSF002116">
    <property type="entry name" value="Ribosomal_S4"/>
    <property type="match status" value="1"/>
</dbReference>
<dbReference type="InterPro" id="IPR014722">
    <property type="entry name" value="Rib_uL2_dom2"/>
</dbReference>
<dbReference type="GO" id="GO:0019843">
    <property type="term" value="F:rRNA binding"/>
    <property type="evidence" value="ECO:0007669"/>
    <property type="project" value="UniProtKB-KW"/>
</dbReference>
<keyword evidence="3 7" id="KW-0694">RNA-binding</keyword>
<evidence type="ECO:0000256" key="5">
    <source>
        <dbReference type="ARBA" id="ARBA00023274"/>
    </source>
</evidence>
<dbReference type="InterPro" id="IPR013843">
    <property type="entry name" value="Ribosomal_eS4_N"/>
</dbReference>
<keyword evidence="4 7" id="KW-0689">Ribosomal protein</keyword>
<evidence type="ECO:0000256" key="2">
    <source>
        <dbReference type="ARBA" id="ARBA00022730"/>
    </source>
</evidence>
<sequence length="252" mass="27763">MGRKGESGHLKRKPAPKLWPIHRKEAVWTVMSKPGPHSLSGSLPLALVVRDIFGFAKTGKEAKKIISNGNIMVDGKVRRDERFLVGMMDVISIAETKKSYRVLPSPKGLLLHPINAEEATFKLFRIEDKTIVKSGRTDLNLHDGTSLLIDEGSTLGIGKHEYHTLDVLKISIPGREFLGYTKLVVGAPAIVIGGKNMGTYGIISTIEKQADKKRRDLLVTLKDIKGQQFQTILDFVFVLGEVESSVSLPEAN</sequence>
<dbReference type="EMBL" id="LFWU01000015">
    <property type="protein sequence ID" value="KON34041.1"/>
    <property type="molecule type" value="Genomic_DNA"/>
</dbReference>
<keyword evidence="5 7" id="KW-0687">Ribonucleoprotein</keyword>
<dbReference type="InterPro" id="IPR013845">
    <property type="entry name" value="Ribosomal_eS4_central_region"/>
</dbReference>
<dbReference type="SMART" id="SM00363">
    <property type="entry name" value="S4"/>
    <property type="match status" value="1"/>
</dbReference>
<dbReference type="Gene3D" id="2.40.50.740">
    <property type="match status" value="1"/>
</dbReference>
<evidence type="ECO:0000256" key="6">
    <source>
        <dbReference type="ARBA" id="ARBA00035272"/>
    </source>
</evidence>
<name>A0A0M0C0Y7_9ARCH</name>
<dbReference type="GO" id="GO:0003735">
    <property type="term" value="F:structural constituent of ribosome"/>
    <property type="evidence" value="ECO:0007669"/>
    <property type="project" value="InterPro"/>
</dbReference>
<gene>
    <name evidence="7" type="primary">rps4e</name>
    <name evidence="9" type="ORF">AC477_00865</name>
</gene>
<evidence type="ECO:0000256" key="1">
    <source>
        <dbReference type="ARBA" id="ARBA00007500"/>
    </source>
</evidence>
<evidence type="ECO:0000313" key="9">
    <source>
        <dbReference type="EMBL" id="KON34041.1"/>
    </source>
</evidence>
<dbReference type="GO" id="GO:0006412">
    <property type="term" value="P:translation"/>
    <property type="evidence" value="ECO:0007669"/>
    <property type="project" value="UniProtKB-UniRule"/>
</dbReference>
<feature type="domain" description="RNA-binding S4" evidence="8">
    <location>
        <begin position="43"/>
        <end position="107"/>
    </location>
</feature>
<dbReference type="AlphaFoldDB" id="A0A0M0C0Y7"/>
<dbReference type="PANTHER" id="PTHR11581">
    <property type="entry name" value="30S/40S RIBOSOMAL PROTEIN S4"/>
    <property type="match status" value="1"/>
</dbReference>
<dbReference type="Gene3D" id="3.10.290.10">
    <property type="entry name" value="RNA-binding S4 domain"/>
    <property type="match status" value="1"/>
</dbReference>
<dbReference type="Pfam" id="PF08071">
    <property type="entry name" value="RS4NT"/>
    <property type="match status" value="1"/>
</dbReference>
<dbReference type="Proteomes" id="UP000037237">
    <property type="component" value="Unassembled WGS sequence"/>
</dbReference>
<protein>
    <recommendedName>
        <fullName evidence="6 7">Small ribosomal subunit protein eS4</fullName>
    </recommendedName>
</protein>
<dbReference type="InterPro" id="IPR002942">
    <property type="entry name" value="S4_RNA-bd"/>
</dbReference>
<dbReference type="InterPro" id="IPR036986">
    <property type="entry name" value="S4_RNA-bd_sf"/>
</dbReference>
<dbReference type="InterPro" id="IPR000876">
    <property type="entry name" value="Ribosomal_eS4"/>
</dbReference>
<keyword evidence="2" id="KW-0699">rRNA-binding</keyword>
<dbReference type="PANTHER" id="PTHR11581:SF0">
    <property type="entry name" value="SMALL RIBOSOMAL SUBUNIT PROTEIN ES4"/>
    <property type="match status" value="1"/>
</dbReference>
<accession>A0A0M0C0Y7</accession>
<evidence type="ECO:0000256" key="7">
    <source>
        <dbReference type="HAMAP-Rule" id="MF_00485"/>
    </source>
</evidence>
<evidence type="ECO:0000259" key="8">
    <source>
        <dbReference type="SMART" id="SM00363"/>
    </source>
</evidence>
<comment type="caution">
    <text evidence="9">The sequence shown here is derived from an EMBL/GenBank/DDBJ whole genome shotgun (WGS) entry which is preliminary data.</text>
</comment>
<dbReference type="InterPro" id="IPR038237">
    <property type="entry name" value="Ribosomal_eS4_central_sf"/>
</dbReference>
<reference evidence="9 10" key="1">
    <citation type="submission" date="2015-06" db="EMBL/GenBank/DDBJ databases">
        <title>New insights into the roles of widespread benthic archaea in carbon and nitrogen cycling.</title>
        <authorList>
            <person name="Lazar C.S."/>
            <person name="Baker B.J."/>
            <person name="Seitz K.W."/>
            <person name="Hyde A.S."/>
            <person name="Dick G.J."/>
            <person name="Hinrichs K.-U."/>
            <person name="Teske A.P."/>
        </authorList>
    </citation>
    <scope>NUCLEOTIDE SEQUENCE [LARGE SCALE GENOMIC DNA]</scope>
    <source>
        <strain evidence="9">SG8-32-1</strain>
    </source>
</reference>
<dbReference type="InterPro" id="IPR041982">
    <property type="entry name" value="Ribosomal_eS4_KOW"/>
</dbReference>
<dbReference type="SUPFAM" id="SSF55174">
    <property type="entry name" value="Alpha-L RNA-binding motif"/>
    <property type="match status" value="1"/>
</dbReference>
<organism evidence="9 10">
    <name type="scientific">miscellaneous Crenarchaeota group-1 archaeon SG8-32-1</name>
    <dbReference type="NCBI Taxonomy" id="1685124"/>
    <lineage>
        <taxon>Archaea</taxon>
        <taxon>Candidatus Bathyarchaeota</taxon>
        <taxon>MCG-1</taxon>
    </lineage>
</organism>
<dbReference type="Pfam" id="PF01479">
    <property type="entry name" value="S4"/>
    <property type="match status" value="1"/>
</dbReference>
<dbReference type="HAMAP" id="MF_00485">
    <property type="entry name" value="Ribosomal_eS4"/>
    <property type="match status" value="1"/>
</dbReference>
<dbReference type="Pfam" id="PF00900">
    <property type="entry name" value="Ribosomal_S4e"/>
    <property type="match status" value="1"/>
</dbReference>
<dbReference type="Gene3D" id="2.30.30.30">
    <property type="match status" value="1"/>
</dbReference>
<dbReference type="GO" id="GO:0022627">
    <property type="term" value="C:cytosolic small ribosomal subunit"/>
    <property type="evidence" value="ECO:0007669"/>
    <property type="project" value="TreeGrafter"/>
</dbReference>
<evidence type="ECO:0000256" key="3">
    <source>
        <dbReference type="ARBA" id="ARBA00022884"/>
    </source>
</evidence>
<proteinExistence type="inferred from homology"/>